<accession>A9G5I9</accession>
<keyword evidence="3" id="KW-1185">Reference proteome</keyword>
<evidence type="ECO:0000313" key="2">
    <source>
        <dbReference type="EMBL" id="CAN99035.1"/>
    </source>
</evidence>
<proteinExistence type="predicted"/>
<dbReference type="KEGG" id="scl:sce8863"/>
<reference evidence="2 3" key="1">
    <citation type="journal article" date="2007" name="Nat. Biotechnol.">
        <title>Complete genome sequence of the myxobacterium Sorangium cellulosum.</title>
        <authorList>
            <person name="Schneiker S."/>
            <person name="Perlova O."/>
            <person name="Kaiser O."/>
            <person name="Gerth K."/>
            <person name="Alici A."/>
            <person name="Altmeyer M.O."/>
            <person name="Bartels D."/>
            <person name="Bekel T."/>
            <person name="Beyer S."/>
            <person name="Bode E."/>
            <person name="Bode H.B."/>
            <person name="Bolten C.J."/>
            <person name="Choudhuri J.V."/>
            <person name="Doss S."/>
            <person name="Elnakady Y.A."/>
            <person name="Frank B."/>
            <person name="Gaigalat L."/>
            <person name="Goesmann A."/>
            <person name="Groeger C."/>
            <person name="Gross F."/>
            <person name="Jelsbak L."/>
            <person name="Jelsbak L."/>
            <person name="Kalinowski J."/>
            <person name="Kegler C."/>
            <person name="Knauber T."/>
            <person name="Konietzny S."/>
            <person name="Kopp M."/>
            <person name="Krause L."/>
            <person name="Krug D."/>
            <person name="Linke B."/>
            <person name="Mahmud T."/>
            <person name="Martinez-Arias R."/>
            <person name="McHardy A.C."/>
            <person name="Merai M."/>
            <person name="Meyer F."/>
            <person name="Mormann S."/>
            <person name="Munoz-Dorado J."/>
            <person name="Perez J."/>
            <person name="Pradella S."/>
            <person name="Rachid S."/>
            <person name="Raddatz G."/>
            <person name="Rosenau F."/>
            <person name="Rueckert C."/>
            <person name="Sasse F."/>
            <person name="Scharfe M."/>
            <person name="Schuster S.C."/>
            <person name="Suen G."/>
            <person name="Treuner-Lange A."/>
            <person name="Velicer G.J."/>
            <person name="Vorholter F.-J."/>
            <person name="Weissman K.J."/>
            <person name="Welch R.D."/>
            <person name="Wenzel S.C."/>
            <person name="Whitworth D.E."/>
            <person name="Wilhelm S."/>
            <person name="Wittmann C."/>
            <person name="Bloecker H."/>
            <person name="Puehler A."/>
            <person name="Mueller R."/>
        </authorList>
    </citation>
    <scope>NUCLEOTIDE SEQUENCE [LARGE SCALE GENOMIC DNA]</scope>
    <source>
        <strain evidence="3">So ce56</strain>
    </source>
</reference>
<name>A9G5I9_SORC5</name>
<dbReference type="HOGENOM" id="CLU_1874079_0_0_7"/>
<sequence length="136" mass="14482">MVPGVEPVPSLKSKGERHQRSSRFAAHAASRAWVCSPVATMMMNGKTAEHECLDLPASGRLTLLSHGGELTSNARVRVAAMRQGPASKSSWLRRGPRMSPPCAGSCALADTSSRRAPPRASSRCSSACSVAIRRNR</sequence>
<feature type="region of interest" description="Disordered" evidence="1">
    <location>
        <begin position="1"/>
        <end position="23"/>
    </location>
</feature>
<gene>
    <name evidence="2" type="ordered locus">sce8863</name>
</gene>
<evidence type="ECO:0000256" key="1">
    <source>
        <dbReference type="SAM" id="MobiDB-lite"/>
    </source>
</evidence>
<protein>
    <submittedName>
        <fullName evidence="2">Uncharacterized protein</fullName>
    </submittedName>
</protein>
<dbReference type="AlphaFoldDB" id="A9G5I9"/>
<dbReference type="STRING" id="448385.sce8863"/>
<evidence type="ECO:0000313" key="3">
    <source>
        <dbReference type="Proteomes" id="UP000002139"/>
    </source>
</evidence>
<dbReference type="Proteomes" id="UP000002139">
    <property type="component" value="Chromosome"/>
</dbReference>
<organism evidence="2 3">
    <name type="scientific">Sorangium cellulosum (strain So ce56)</name>
    <name type="common">Polyangium cellulosum (strain So ce56)</name>
    <dbReference type="NCBI Taxonomy" id="448385"/>
    <lineage>
        <taxon>Bacteria</taxon>
        <taxon>Pseudomonadati</taxon>
        <taxon>Myxococcota</taxon>
        <taxon>Polyangia</taxon>
        <taxon>Polyangiales</taxon>
        <taxon>Polyangiaceae</taxon>
        <taxon>Sorangium</taxon>
    </lineage>
</organism>
<dbReference type="EMBL" id="AM746676">
    <property type="protein sequence ID" value="CAN99035.1"/>
    <property type="molecule type" value="Genomic_DNA"/>
</dbReference>